<keyword evidence="1" id="KW-1133">Transmembrane helix</keyword>
<reference evidence="2" key="1">
    <citation type="submission" date="2022-10" db="EMBL/GenBank/DDBJ databases">
        <authorList>
            <person name="Chen Y."/>
            <person name="Dougan E. K."/>
            <person name="Chan C."/>
            <person name="Rhodes N."/>
            <person name="Thang M."/>
        </authorList>
    </citation>
    <scope>NUCLEOTIDE SEQUENCE</scope>
</reference>
<accession>A0A9P1CFV7</accession>
<feature type="transmembrane region" description="Helical" evidence="1">
    <location>
        <begin position="59"/>
        <end position="83"/>
    </location>
</feature>
<keyword evidence="1" id="KW-0472">Membrane</keyword>
<sequence length="166" mass="18287">MALAECKSLSVYGKISFSIYYFIIIFGGMTTVFGMVAPLQSADCMAAPFLADKDQNDQIVWFKATGRMCGALATLFLIAVYLLGHSMTSLFLLFLWGLLNFLNFALMIPADLKDGGSEEAQRCNSYMKQQVGAFALLEAIAVLLAYLDHRCKSKPNSLEEHLSSSE</sequence>
<dbReference type="AlphaFoldDB" id="A0A9P1CFV7"/>
<dbReference type="EMBL" id="CAMXCT010001521">
    <property type="protein sequence ID" value="CAI3990840.1"/>
    <property type="molecule type" value="Genomic_DNA"/>
</dbReference>
<keyword evidence="1" id="KW-0812">Transmembrane</keyword>
<name>A0A9P1CFV7_9DINO</name>
<feature type="transmembrane region" description="Helical" evidence="1">
    <location>
        <begin position="130"/>
        <end position="147"/>
    </location>
</feature>
<dbReference type="EMBL" id="CAMXCT020001521">
    <property type="protein sequence ID" value="CAL1144215.1"/>
    <property type="molecule type" value="Genomic_DNA"/>
</dbReference>
<comment type="caution">
    <text evidence="2">The sequence shown here is derived from an EMBL/GenBank/DDBJ whole genome shotgun (WGS) entry which is preliminary data.</text>
</comment>
<feature type="transmembrane region" description="Helical" evidence="1">
    <location>
        <begin position="90"/>
        <end position="110"/>
    </location>
</feature>
<protein>
    <submittedName>
        <fullName evidence="2">Uncharacterized protein</fullName>
    </submittedName>
</protein>
<dbReference type="OrthoDB" id="408918at2759"/>
<evidence type="ECO:0000313" key="3">
    <source>
        <dbReference type="EMBL" id="CAL4778152.1"/>
    </source>
</evidence>
<keyword evidence="4" id="KW-1185">Reference proteome</keyword>
<evidence type="ECO:0000313" key="2">
    <source>
        <dbReference type="EMBL" id="CAI3990840.1"/>
    </source>
</evidence>
<reference evidence="3 4" key="2">
    <citation type="submission" date="2024-05" db="EMBL/GenBank/DDBJ databases">
        <authorList>
            <person name="Chen Y."/>
            <person name="Shah S."/>
            <person name="Dougan E. K."/>
            <person name="Thang M."/>
            <person name="Chan C."/>
        </authorList>
    </citation>
    <scope>NUCLEOTIDE SEQUENCE [LARGE SCALE GENOMIC DNA]</scope>
</reference>
<evidence type="ECO:0000256" key="1">
    <source>
        <dbReference type="SAM" id="Phobius"/>
    </source>
</evidence>
<feature type="transmembrane region" description="Helical" evidence="1">
    <location>
        <begin position="20"/>
        <end position="39"/>
    </location>
</feature>
<proteinExistence type="predicted"/>
<dbReference type="EMBL" id="CAMXCT030001521">
    <property type="protein sequence ID" value="CAL4778152.1"/>
    <property type="molecule type" value="Genomic_DNA"/>
</dbReference>
<gene>
    <name evidence="2" type="ORF">C1SCF055_LOCUS17792</name>
</gene>
<organism evidence="2">
    <name type="scientific">Cladocopium goreaui</name>
    <dbReference type="NCBI Taxonomy" id="2562237"/>
    <lineage>
        <taxon>Eukaryota</taxon>
        <taxon>Sar</taxon>
        <taxon>Alveolata</taxon>
        <taxon>Dinophyceae</taxon>
        <taxon>Suessiales</taxon>
        <taxon>Symbiodiniaceae</taxon>
        <taxon>Cladocopium</taxon>
    </lineage>
</organism>
<evidence type="ECO:0000313" key="4">
    <source>
        <dbReference type="Proteomes" id="UP001152797"/>
    </source>
</evidence>
<dbReference type="Proteomes" id="UP001152797">
    <property type="component" value="Unassembled WGS sequence"/>
</dbReference>